<sequence length="79" mass="8580">MSALLTPTAVSTVAVEPQHDGAHVGLFDPAGFDCHRIFTRLSDGTWTDDHGDVHVWAEIEHAARIGGYIIREVQRAVTG</sequence>
<evidence type="ECO:0000313" key="2">
    <source>
        <dbReference type="Proteomes" id="UP001240236"/>
    </source>
</evidence>
<accession>A0AAE3W953</accession>
<name>A0AAE3W953_9ACTN</name>
<reference evidence="1 2" key="1">
    <citation type="submission" date="2023-07" db="EMBL/GenBank/DDBJ databases">
        <title>Sequencing the genomes of 1000 actinobacteria strains.</title>
        <authorList>
            <person name="Klenk H.-P."/>
        </authorList>
    </citation>
    <scope>NUCLEOTIDE SEQUENCE [LARGE SCALE GENOMIC DNA]</scope>
    <source>
        <strain evidence="1 2">DSM 44709</strain>
    </source>
</reference>
<protein>
    <submittedName>
        <fullName evidence="1">Uncharacterized protein</fullName>
    </submittedName>
</protein>
<dbReference type="EMBL" id="JAUSUZ010000001">
    <property type="protein sequence ID" value="MDQ0371562.1"/>
    <property type="molecule type" value="Genomic_DNA"/>
</dbReference>
<keyword evidence="2" id="KW-1185">Reference proteome</keyword>
<dbReference type="Proteomes" id="UP001240236">
    <property type="component" value="Unassembled WGS sequence"/>
</dbReference>
<comment type="caution">
    <text evidence="1">The sequence shown here is derived from an EMBL/GenBank/DDBJ whole genome shotgun (WGS) entry which is preliminary data.</text>
</comment>
<organism evidence="1 2">
    <name type="scientific">Catenuloplanes indicus</name>
    <dbReference type="NCBI Taxonomy" id="137267"/>
    <lineage>
        <taxon>Bacteria</taxon>
        <taxon>Bacillati</taxon>
        <taxon>Actinomycetota</taxon>
        <taxon>Actinomycetes</taxon>
        <taxon>Micromonosporales</taxon>
        <taxon>Micromonosporaceae</taxon>
        <taxon>Catenuloplanes</taxon>
    </lineage>
</organism>
<evidence type="ECO:0000313" key="1">
    <source>
        <dbReference type="EMBL" id="MDQ0371562.1"/>
    </source>
</evidence>
<gene>
    <name evidence="1" type="ORF">J2S42_008231</name>
</gene>
<proteinExistence type="predicted"/>
<dbReference type="RefSeq" id="WP_307248463.1">
    <property type="nucleotide sequence ID" value="NZ_JAUSUZ010000001.1"/>
</dbReference>
<dbReference type="AlphaFoldDB" id="A0AAE3W953"/>